<organism evidence="2 3">
    <name type="scientific">Datura stramonium</name>
    <name type="common">Jimsonweed</name>
    <name type="synonym">Common thornapple</name>
    <dbReference type="NCBI Taxonomy" id="4076"/>
    <lineage>
        <taxon>Eukaryota</taxon>
        <taxon>Viridiplantae</taxon>
        <taxon>Streptophyta</taxon>
        <taxon>Embryophyta</taxon>
        <taxon>Tracheophyta</taxon>
        <taxon>Spermatophyta</taxon>
        <taxon>Magnoliopsida</taxon>
        <taxon>eudicotyledons</taxon>
        <taxon>Gunneridae</taxon>
        <taxon>Pentapetalae</taxon>
        <taxon>asterids</taxon>
        <taxon>lamiids</taxon>
        <taxon>Solanales</taxon>
        <taxon>Solanaceae</taxon>
        <taxon>Solanoideae</taxon>
        <taxon>Datureae</taxon>
        <taxon>Datura</taxon>
    </lineage>
</organism>
<dbReference type="EMBL" id="JACEIK010000055">
    <property type="protein sequence ID" value="MCD7448193.1"/>
    <property type="molecule type" value="Genomic_DNA"/>
</dbReference>
<sequence>MGSFTLEWWGLDWVVVSAFLSFLVLNLAIIRCRIAGKERRYLLQQLRHSDPLPLLWTQSSGHSAAAMEIGWSPLVRDLCRVNEAWIREFYANSLRLAYSRDELVAYIGGIQIILTPAAIIEALGMPNPPENELKARDMDGNRQWLVDILVVEKQRGSVNLY</sequence>
<dbReference type="Proteomes" id="UP000823775">
    <property type="component" value="Unassembled WGS sequence"/>
</dbReference>
<protein>
    <submittedName>
        <fullName evidence="2">Uncharacterized protein</fullName>
    </submittedName>
</protein>
<keyword evidence="1" id="KW-0472">Membrane</keyword>
<comment type="caution">
    <text evidence="2">The sequence shown here is derived from an EMBL/GenBank/DDBJ whole genome shotgun (WGS) entry which is preliminary data.</text>
</comment>
<accession>A0ABS8RNE8</accession>
<feature type="transmembrane region" description="Helical" evidence="1">
    <location>
        <begin position="13"/>
        <end position="30"/>
    </location>
</feature>
<feature type="transmembrane region" description="Helical" evidence="1">
    <location>
        <begin position="103"/>
        <end position="124"/>
    </location>
</feature>
<evidence type="ECO:0000256" key="1">
    <source>
        <dbReference type="SAM" id="Phobius"/>
    </source>
</evidence>
<keyword evidence="1" id="KW-0812">Transmembrane</keyword>
<keyword evidence="3" id="KW-1185">Reference proteome</keyword>
<name>A0ABS8RNE8_DATST</name>
<reference evidence="2 3" key="1">
    <citation type="journal article" date="2021" name="BMC Genomics">
        <title>Datura genome reveals duplications of psychoactive alkaloid biosynthetic genes and high mutation rate following tissue culture.</title>
        <authorList>
            <person name="Rajewski A."/>
            <person name="Carter-House D."/>
            <person name="Stajich J."/>
            <person name="Litt A."/>
        </authorList>
    </citation>
    <scope>NUCLEOTIDE SEQUENCE [LARGE SCALE GENOMIC DNA]</scope>
    <source>
        <strain evidence="2">AR-01</strain>
    </source>
</reference>
<evidence type="ECO:0000313" key="2">
    <source>
        <dbReference type="EMBL" id="MCD7448193.1"/>
    </source>
</evidence>
<evidence type="ECO:0000313" key="3">
    <source>
        <dbReference type="Proteomes" id="UP000823775"/>
    </source>
</evidence>
<gene>
    <name evidence="2" type="ORF">HAX54_039548</name>
</gene>
<proteinExistence type="predicted"/>
<keyword evidence="1" id="KW-1133">Transmembrane helix</keyword>